<keyword evidence="3" id="KW-0804">Transcription</keyword>
<protein>
    <recommendedName>
        <fullName evidence="6">BHLH domain-containing protein</fullName>
    </recommendedName>
</protein>
<evidence type="ECO:0000256" key="2">
    <source>
        <dbReference type="ARBA" id="ARBA00023015"/>
    </source>
</evidence>
<dbReference type="PROSITE" id="PS50888">
    <property type="entry name" value="BHLH"/>
    <property type="match status" value="1"/>
</dbReference>
<feature type="domain" description="BHLH" evidence="6">
    <location>
        <begin position="540"/>
        <end position="589"/>
    </location>
</feature>
<sequence>MGTTALRQFLKSLCSNSQWNYAVFWKLNHQNPLILTWEDGYFDHPKPSKIEGSVSDNIYFSGMKSISFSSCETITDDCGSGGYPIGLAVANMPSLQYAMGEGFVGEVAYTGTHSWVFSNSLFTRESYSELVPDDGWLLQFALGMKTILLVPLLPNGVLQLGSLEVVAEDIAVVASVKDSFNSICNVMENAVPSMLQRNIVDYSLSSSTLVENIGEPLMENIDRPSGLIVSKLKVENSEDVDSIRVMENKYSTLKKWMPGSTVQDMQLESGKYVPGILKRNSQNEFDIPEESYLLRECISASQLEMLDSKMFELSCLEEELLAYTSSSTHNMEVLGESFNGVNSCSAGDIETQLFGDDNIYDGNYRSMGNCFSFPEDFELHKALGPAFQIKTSEQPWDSSFVVEDACNSSSLICNKDFFGIAEEWQFTKTNDEMSEPVGANLCSVADDSSSTLSESVLTYTSSSKQFSACQPQTHSSMSPWVKNFPETGILDGSAFLAKEKTSASFNGVMKTLIDKEMQVKNCSYLQPRKGQKSNGRTTRAKSGNNQRPRPRDRQLIQDRVKELRELVPNGSKCSIDGLLDQTIKHMLYLRSVTEQAEKLKPYMHQETNGWKNCESSQNEKDFQNGTSLAFEWGSETPICPIVVEDLEQPGHMLIEMQCDGHEHFFEISQVIGRLELTIIKGVMENRSNTTWAHFVVEVSKGFHRMDIFWPLLHLLQRRKNLISSKI</sequence>
<proteinExistence type="predicted"/>
<evidence type="ECO:0000313" key="8">
    <source>
        <dbReference type="Proteomes" id="UP000813462"/>
    </source>
</evidence>
<gene>
    <name evidence="7" type="ORF">FEM48_Zijuj11G0095800</name>
</gene>
<dbReference type="GO" id="GO:0003700">
    <property type="term" value="F:DNA-binding transcription factor activity"/>
    <property type="evidence" value="ECO:0007669"/>
    <property type="project" value="InterPro"/>
</dbReference>
<evidence type="ECO:0000256" key="4">
    <source>
        <dbReference type="ARBA" id="ARBA00023242"/>
    </source>
</evidence>
<comment type="caution">
    <text evidence="7">The sequence shown here is derived from an EMBL/GenBank/DDBJ whole genome shotgun (WGS) entry which is preliminary data.</text>
</comment>
<feature type="compositionally biased region" description="Polar residues" evidence="5">
    <location>
        <begin position="532"/>
        <end position="547"/>
    </location>
</feature>
<evidence type="ECO:0000313" key="7">
    <source>
        <dbReference type="EMBL" id="KAH7514498.1"/>
    </source>
</evidence>
<evidence type="ECO:0000256" key="5">
    <source>
        <dbReference type="SAM" id="MobiDB-lite"/>
    </source>
</evidence>
<keyword evidence="2" id="KW-0805">Transcription regulation</keyword>
<evidence type="ECO:0000259" key="6">
    <source>
        <dbReference type="PROSITE" id="PS50888"/>
    </source>
</evidence>
<evidence type="ECO:0000256" key="1">
    <source>
        <dbReference type="ARBA" id="ARBA00004123"/>
    </source>
</evidence>
<dbReference type="Pfam" id="PF14215">
    <property type="entry name" value="bHLH-MYC_N"/>
    <property type="match status" value="1"/>
</dbReference>
<dbReference type="GO" id="GO:0046983">
    <property type="term" value="F:protein dimerization activity"/>
    <property type="evidence" value="ECO:0007669"/>
    <property type="project" value="InterPro"/>
</dbReference>
<dbReference type="AlphaFoldDB" id="A0A978UI67"/>
<accession>A0A978UI67</accession>
<dbReference type="PANTHER" id="PTHR46196">
    <property type="entry name" value="TRANSCRIPTION FACTOR BHLH155-LIKE ISOFORM X1-RELATED"/>
    <property type="match status" value="1"/>
</dbReference>
<comment type="subcellular location">
    <subcellularLocation>
        <location evidence="1">Nucleus</location>
    </subcellularLocation>
</comment>
<dbReference type="InterPro" id="IPR011598">
    <property type="entry name" value="bHLH_dom"/>
</dbReference>
<keyword evidence="4" id="KW-0539">Nucleus</keyword>
<evidence type="ECO:0000256" key="3">
    <source>
        <dbReference type="ARBA" id="ARBA00023163"/>
    </source>
</evidence>
<dbReference type="Proteomes" id="UP000813462">
    <property type="component" value="Unassembled WGS sequence"/>
</dbReference>
<dbReference type="PANTHER" id="PTHR46196:SF3">
    <property type="entry name" value="TRANSCRIPTION FACTOR LHW-LIKE ISOFORM X1"/>
    <property type="match status" value="1"/>
</dbReference>
<dbReference type="InterPro" id="IPR025610">
    <property type="entry name" value="MYC/MYB_N"/>
</dbReference>
<organism evidence="7 8">
    <name type="scientific">Ziziphus jujuba var. spinosa</name>
    <dbReference type="NCBI Taxonomy" id="714518"/>
    <lineage>
        <taxon>Eukaryota</taxon>
        <taxon>Viridiplantae</taxon>
        <taxon>Streptophyta</taxon>
        <taxon>Embryophyta</taxon>
        <taxon>Tracheophyta</taxon>
        <taxon>Spermatophyta</taxon>
        <taxon>Magnoliopsida</taxon>
        <taxon>eudicotyledons</taxon>
        <taxon>Gunneridae</taxon>
        <taxon>Pentapetalae</taxon>
        <taxon>rosids</taxon>
        <taxon>fabids</taxon>
        <taxon>Rosales</taxon>
        <taxon>Rhamnaceae</taxon>
        <taxon>Paliureae</taxon>
        <taxon>Ziziphus</taxon>
    </lineage>
</organism>
<dbReference type="InterPro" id="IPR043561">
    <property type="entry name" value="LHW-like"/>
</dbReference>
<dbReference type="Pfam" id="PF23176">
    <property type="entry name" value="bHLH_LHW"/>
    <property type="match status" value="1"/>
</dbReference>
<dbReference type="GO" id="GO:0005634">
    <property type="term" value="C:nucleus"/>
    <property type="evidence" value="ECO:0007669"/>
    <property type="project" value="UniProtKB-SubCell"/>
</dbReference>
<dbReference type="EMBL" id="JAEACU010000011">
    <property type="protein sequence ID" value="KAH7514498.1"/>
    <property type="molecule type" value="Genomic_DNA"/>
</dbReference>
<reference evidence="7" key="1">
    <citation type="journal article" date="2021" name="Front. Plant Sci.">
        <title>Chromosome-Scale Genome Assembly for Chinese Sour Jujube and Insights Into Its Genome Evolution and Domestication Signature.</title>
        <authorList>
            <person name="Shen L.-Y."/>
            <person name="Luo H."/>
            <person name="Wang X.-L."/>
            <person name="Wang X.-M."/>
            <person name="Qiu X.-J."/>
            <person name="Liu H."/>
            <person name="Zhou S.-S."/>
            <person name="Jia K.-H."/>
            <person name="Nie S."/>
            <person name="Bao Y.-T."/>
            <person name="Zhang R.-G."/>
            <person name="Yun Q.-Z."/>
            <person name="Chai Y.-H."/>
            <person name="Lu J.-Y."/>
            <person name="Li Y."/>
            <person name="Zhao S.-W."/>
            <person name="Mao J.-F."/>
            <person name="Jia S.-G."/>
            <person name="Mao Y.-M."/>
        </authorList>
    </citation>
    <scope>NUCLEOTIDE SEQUENCE</scope>
    <source>
        <strain evidence="7">AT0</strain>
        <tissue evidence="7">Leaf</tissue>
    </source>
</reference>
<dbReference type="OrthoDB" id="778365at2759"/>
<name>A0A978UI67_ZIZJJ</name>
<feature type="region of interest" description="Disordered" evidence="5">
    <location>
        <begin position="523"/>
        <end position="555"/>
    </location>
</feature>